<name>A0A0B0MAW0_GOSAR</name>
<dbReference type="Proteomes" id="UP000032142">
    <property type="component" value="Unassembled WGS sequence"/>
</dbReference>
<organism evidence="1 2">
    <name type="scientific">Gossypium arboreum</name>
    <name type="common">Tree cotton</name>
    <name type="synonym">Gossypium nanking</name>
    <dbReference type="NCBI Taxonomy" id="29729"/>
    <lineage>
        <taxon>Eukaryota</taxon>
        <taxon>Viridiplantae</taxon>
        <taxon>Streptophyta</taxon>
        <taxon>Embryophyta</taxon>
        <taxon>Tracheophyta</taxon>
        <taxon>Spermatophyta</taxon>
        <taxon>Magnoliopsida</taxon>
        <taxon>eudicotyledons</taxon>
        <taxon>Gunneridae</taxon>
        <taxon>Pentapetalae</taxon>
        <taxon>rosids</taxon>
        <taxon>malvids</taxon>
        <taxon>Malvales</taxon>
        <taxon>Malvaceae</taxon>
        <taxon>Malvoideae</taxon>
        <taxon>Gossypium</taxon>
    </lineage>
</organism>
<evidence type="ECO:0000313" key="1">
    <source>
        <dbReference type="EMBL" id="KHF97854.1"/>
    </source>
</evidence>
<accession>A0A0B0MAW0</accession>
<keyword evidence="2" id="KW-1185">Reference proteome</keyword>
<comment type="caution">
    <text evidence="1">The sequence shown here is derived from an EMBL/GenBank/DDBJ whole genome shotgun (WGS) entry which is preliminary data.</text>
</comment>
<sequence>MNVEVALCLEIIRFINRISQLVKCFQGNEIADVLGKVGI</sequence>
<evidence type="ECO:0000313" key="2">
    <source>
        <dbReference type="Proteomes" id="UP000032142"/>
    </source>
</evidence>
<reference evidence="2" key="1">
    <citation type="submission" date="2014-09" db="EMBL/GenBank/DDBJ databases">
        <authorList>
            <person name="Mudge J."/>
            <person name="Ramaraj T."/>
            <person name="Lindquist I.E."/>
            <person name="Bharti A.K."/>
            <person name="Sundararajan A."/>
            <person name="Cameron C.T."/>
            <person name="Woodward J.E."/>
            <person name="May G.D."/>
            <person name="Brubaker C."/>
            <person name="Broadhvest J."/>
            <person name="Wilkins T.A."/>
        </authorList>
    </citation>
    <scope>NUCLEOTIDE SEQUENCE</scope>
    <source>
        <strain evidence="2">cv. AKA8401</strain>
    </source>
</reference>
<dbReference type="EMBL" id="JRRC01019801">
    <property type="protein sequence ID" value="KHF97854.1"/>
    <property type="molecule type" value="Genomic_DNA"/>
</dbReference>
<dbReference type="AlphaFoldDB" id="A0A0B0MAW0"/>
<gene>
    <name evidence="1" type="ORF">F383_37006</name>
</gene>
<proteinExistence type="predicted"/>
<protein>
    <submittedName>
        <fullName evidence="1">Uncharacterized protein</fullName>
    </submittedName>
</protein>